<dbReference type="PROSITE" id="PS50096">
    <property type="entry name" value="IQ"/>
    <property type="match status" value="1"/>
</dbReference>
<dbReference type="InterPro" id="IPR032675">
    <property type="entry name" value="LRR_dom_sf"/>
</dbReference>
<dbReference type="Gene3D" id="3.80.10.10">
    <property type="entry name" value="Ribonuclease Inhibitor"/>
    <property type="match status" value="3"/>
</dbReference>
<name>A0ABP0MHI7_9DINO</name>
<gene>
    <name evidence="1" type="ORF">CCMP2556_LOCUS25773</name>
</gene>
<evidence type="ECO:0000313" key="1">
    <source>
        <dbReference type="EMBL" id="CAK9050568.1"/>
    </source>
</evidence>
<dbReference type="Proteomes" id="UP001642484">
    <property type="component" value="Unassembled WGS sequence"/>
</dbReference>
<dbReference type="SUPFAM" id="SSF52047">
    <property type="entry name" value="RNI-like"/>
    <property type="match status" value="2"/>
</dbReference>
<evidence type="ECO:0000313" key="2">
    <source>
        <dbReference type="Proteomes" id="UP001642484"/>
    </source>
</evidence>
<sequence length="590" mass="66047">MADGQVLLPLHKLVLCLEWLPTPSLLDAEVCCQELRMLSWGSGLFPQLHLNELNFWGSFQPLLEWLEKRASYASGQLKHLELIYLFRLPTLTDKHVHRLLKLCPNLRGLSLSGNEENLTVAVLDVVRELRPTKLQALSLPSLRASHFKVVCTLRACPALTRLELPFHAPVTSAILTSEGLQCLRIFGQLHDDLADVIASGRLTRLEELQVSACPSWVIALAARKCPLKIIGIPVDPPCTPQELVDIIQAAGERLECLHVPRVEPFGDDLGRLLAAHCPNLRQLEAKSENLLTNFGVSELLRSSSLNTLTIAFMENSRSCKPCRELPVPASPLRLEVSSCEMQSVSESPMAHWLNGNLLALKLERLPNYTPSEEEIAKLQNACAGLSRLRLAHLPQLPSWAVSRFLHTPLLSLDLCTLDLDSEVLHELPKLENLKELVLQNLHVSSAAGAEDALLNVIRHCEQLRKLDLYCMNRVVTDRLCLALMHRNRCCRFGSGLRYLRLDLRYGQASEELLQALRATSLVPTRIRISPQDKAPPISVLPQVVRLQAQMRGSLARRHLRSKWSFLSITSTFWHKILQTLGSCMGRVGVV</sequence>
<comment type="caution">
    <text evidence="1">The sequence shown here is derived from an EMBL/GenBank/DDBJ whole genome shotgun (WGS) entry which is preliminary data.</text>
</comment>
<accession>A0ABP0MHI7</accession>
<organism evidence="1 2">
    <name type="scientific">Durusdinium trenchii</name>
    <dbReference type="NCBI Taxonomy" id="1381693"/>
    <lineage>
        <taxon>Eukaryota</taxon>
        <taxon>Sar</taxon>
        <taxon>Alveolata</taxon>
        <taxon>Dinophyceae</taxon>
        <taxon>Suessiales</taxon>
        <taxon>Symbiodiniaceae</taxon>
        <taxon>Durusdinium</taxon>
    </lineage>
</organism>
<dbReference type="EMBL" id="CAXAMN010017447">
    <property type="protein sequence ID" value="CAK9050568.1"/>
    <property type="molecule type" value="Genomic_DNA"/>
</dbReference>
<keyword evidence="2" id="KW-1185">Reference proteome</keyword>
<protein>
    <submittedName>
        <fullName evidence="1">Uncharacterized protein</fullName>
    </submittedName>
</protein>
<proteinExistence type="predicted"/>
<reference evidence="1 2" key="1">
    <citation type="submission" date="2024-02" db="EMBL/GenBank/DDBJ databases">
        <authorList>
            <person name="Chen Y."/>
            <person name="Shah S."/>
            <person name="Dougan E. K."/>
            <person name="Thang M."/>
            <person name="Chan C."/>
        </authorList>
    </citation>
    <scope>NUCLEOTIDE SEQUENCE [LARGE SCALE GENOMIC DNA]</scope>
</reference>
<dbReference type="PANTHER" id="PTHR13318">
    <property type="entry name" value="PARTNER OF PAIRED, ISOFORM B-RELATED"/>
    <property type="match status" value="1"/>
</dbReference>